<dbReference type="PANTHER" id="PTHR10974">
    <property type="entry name" value="FI08016P-RELATED"/>
    <property type="match status" value="1"/>
</dbReference>
<sequence>MIRRCLRYSKYRYTALFSLVTCTLFLLMYTSFSNVLRHLSYGRFYVYSDYDEQTLVDESDLVESKQQQPQIILPNIQLLKEDYFNLSHLTCKNPKLDIDSPDIWKYLQPVKGDLECEKTHNWVYIENGTFRLSQQALHKHGPIVCAYRPILRGKDDFSTVEGQRLFPVVDKMPLVSDFFRADCRARDGSIYSNIHSGIQFDAGLHMRHIWNPMVKTHLGYNVLMFGFDSISRMTFMRLLPKTYSYLIQQLGAVVMKGYNIVGDGTPAALLPILTSQTEMELPESRRGHEGAQTVDRYPWIWNKFKDNGYVTQWGEDGQSVGTFQMRLLGFRDPPVDHYMRPFFLVAESMRTTKPYCFGSVSRHQNMLNWMREFFEMYPIQPKFSFLFHSQYSHDTNNRLPYADRELHDFLVHMNTKGYLDNTMLIIMTDHGARYSQLRKSYQGKLEERLPFMSIRMPPIFHKRYPHLIRNLRLNSHRLTTPFDIHETFLNLFNFQDDSDYRPKSNRSYSLFHPIPDNRTCESAAVESHWCACLQWTPIVDYQTRPLIQKISQAVVDYLNSYLSDVRNECAQLKLFQVHKAQELAANDMMLKFVKSIDKDGRVPGFNPQSNITVEKQVRKDQRMPLYQLQLETIPGHGQFEITVGHDVLQETFDIQKRRLSRINKYGRDSECIARKRPEFREICYCDKFVTNKKWISV</sequence>
<protein>
    <recommendedName>
        <fullName evidence="5">DUF229 domain containing protein</fullName>
    </recommendedName>
</protein>
<organism evidence="3 4">
    <name type="scientific">Didymodactylos carnosus</name>
    <dbReference type="NCBI Taxonomy" id="1234261"/>
    <lineage>
        <taxon>Eukaryota</taxon>
        <taxon>Metazoa</taxon>
        <taxon>Spiralia</taxon>
        <taxon>Gnathifera</taxon>
        <taxon>Rotifera</taxon>
        <taxon>Eurotatoria</taxon>
        <taxon>Bdelloidea</taxon>
        <taxon>Philodinida</taxon>
        <taxon>Philodinidae</taxon>
        <taxon>Didymodactylos</taxon>
    </lineage>
</organism>
<proteinExistence type="predicted"/>
<keyword evidence="1" id="KW-0812">Transmembrane</keyword>
<reference evidence="3" key="1">
    <citation type="submission" date="2021-02" db="EMBL/GenBank/DDBJ databases">
        <authorList>
            <person name="Nowell W R."/>
        </authorList>
    </citation>
    <scope>NUCLEOTIDE SEQUENCE</scope>
</reference>
<evidence type="ECO:0000256" key="1">
    <source>
        <dbReference type="SAM" id="Phobius"/>
    </source>
</evidence>
<gene>
    <name evidence="2" type="ORF">OVA965_LOCUS6352</name>
    <name evidence="3" type="ORF">TMI583_LOCUS6348</name>
</gene>
<dbReference type="CDD" id="cd16021">
    <property type="entry name" value="ALP_like"/>
    <property type="match status" value="1"/>
</dbReference>
<dbReference type="EMBL" id="CAJOBA010001901">
    <property type="protein sequence ID" value="CAF3619929.1"/>
    <property type="molecule type" value="Genomic_DNA"/>
</dbReference>
<dbReference type="InterPro" id="IPR017850">
    <property type="entry name" value="Alkaline_phosphatase_core_sf"/>
</dbReference>
<dbReference type="PANTHER" id="PTHR10974:SF1">
    <property type="entry name" value="FI08016P-RELATED"/>
    <property type="match status" value="1"/>
</dbReference>
<evidence type="ECO:0000313" key="4">
    <source>
        <dbReference type="Proteomes" id="UP000682733"/>
    </source>
</evidence>
<dbReference type="InterPro" id="IPR004245">
    <property type="entry name" value="DUF229"/>
</dbReference>
<dbReference type="EMBL" id="CAJNOK010001901">
    <property type="protein sequence ID" value="CAF0835201.1"/>
    <property type="molecule type" value="Genomic_DNA"/>
</dbReference>
<feature type="transmembrane region" description="Helical" evidence="1">
    <location>
        <begin position="12"/>
        <end position="32"/>
    </location>
</feature>
<keyword evidence="1" id="KW-1133">Transmembrane helix</keyword>
<dbReference type="FunFam" id="3.40.720.10:FF:000017">
    <property type="entry name" value="Predicted protein"/>
    <property type="match status" value="1"/>
</dbReference>
<dbReference type="GO" id="GO:0005615">
    <property type="term" value="C:extracellular space"/>
    <property type="evidence" value="ECO:0007669"/>
    <property type="project" value="TreeGrafter"/>
</dbReference>
<evidence type="ECO:0008006" key="5">
    <source>
        <dbReference type="Google" id="ProtNLM"/>
    </source>
</evidence>
<evidence type="ECO:0000313" key="3">
    <source>
        <dbReference type="EMBL" id="CAF3619929.1"/>
    </source>
</evidence>
<dbReference type="AlphaFoldDB" id="A0A8S2HBK8"/>
<evidence type="ECO:0000313" key="2">
    <source>
        <dbReference type="EMBL" id="CAF0835201.1"/>
    </source>
</evidence>
<name>A0A8S2HBK8_9BILA</name>
<comment type="caution">
    <text evidence="3">The sequence shown here is derived from an EMBL/GenBank/DDBJ whole genome shotgun (WGS) entry which is preliminary data.</text>
</comment>
<keyword evidence="1" id="KW-0472">Membrane</keyword>
<dbReference type="Pfam" id="PF02995">
    <property type="entry name" value="DUF229"/>
    <property type="match status" value="1"/>
</dbReference>
<dbReference type="Proteomes" id="UP000682733">
    <property type="component" value="Unassembled WGS sequence"/>
</dbReference>
<accession>A0A8S2HBK8</accession>
<dbReference type="SUPFAM" id="SSF53649">
    <property type="entry name" value="Alkaline phosphatase-like"/>
    <property type="match status" value="1"/>
</dbReference>
<dbReference type="Gene3D" id="3.40.720.10">
    <property type="entry name" value="Alkaline Phosphatase, subunit A"/>
    <property type="match status" value="1"/>
</dbReference>
<dbReference type="Proteomes" id="UP000677228">
    <property type="component" value="Unassembled WGS sequence"/>
</dbReference>